<organism evidence="2 3">
    <name type="scientific">Intestinibaculum porci</name>
    <dbReference type="NCBI Taxonomy" id="2487118"/>
    <lineage>
        <taxon>Bacteria</taxon>
        <taxon>Bacillati</taxon>
        <taxon>Bacillota</taxon>
        <taxon>Erysipelotrichia</taxon>
        <taxon>Erysipelotrichales</taxon>
        <taxon>Erysipelotrichaceae</taxon>
        <taxon>Intestinibaculum</taxon>
    </lineage>
</organism>
<dbReference type="EMBL" id="AP019309">
    <property type="protein sequence ID" value="BBH25385.1"/>
    <property type="molecule type" value="Genomic_DNA"/>
</dbReference>
<evidence type="ECO:0000313" key="3">
    <source>
        <dbReference type="Proteomes" id="UP000268059"/>
    </source>
</evidence>
<feature type="chain" id="PRO_5018021163" description="BIG2 domain-containing protein" evidence="1">
    <location>
        <begin position="22"/>
        <end position="267"/>
    </location>
</feature>
<dbReference type="KEGG" id="ebm:SG0102_03190"/>
<evidence type="ECO:0000313" key="2">
    <source>
        <dbReference type="EMBL" id="BBH25385.1"/>
    </source>
</evidence>
<gene>
    <name evidence="2" type="ORF">SG0102_03190</name>
</gene>
<evidence type="ECO:0000256" key="1">
    <source>
        <dbReference type="SAM" id="SignalP"/>
    </source>
</evidence>
<name>A0A3G9JAH8_9FIRM</name>
<dbReference type="AlphaFoldDB" id="A0A3G9JAH8"/>
<keyword evidence="3" id="KW-1185">Reference proteome</keyword>
<feature type="signal peptide" evidence="1">
    <location>
        <begin position="1"/>
        <end position="21"/>
    </location>
</feature>
<proteinExistence type="predicted"/>
<dbReference type="Proteomes" id="UP000268059">
    <property type="component" value="Chromosome"/>
</dbReference>
<keyword evidence="1" id="KW-0732">Signal</keyword>
<dbReference type="Gene3D" id="2.60.40.1080">
    <property type="match status" value="1"/>
</dbReference>
<reference evidence="2 3" key="1">
    <citation type="submission" date="2018-11" db="EMBL/GenBank/DDBJ databases">
        <title>Novel Erysipelotrichaceae bacterium isolated from small intestine of a swine.</title>
        <authorList>
            <person name="Kim J.S."/>
            <person name="Choe H."/>
            <person name="Lee Y.R."/>
            <person name="Kim K.M."/>
            <person name="Park D.S."/>
        </authorList>
    </citation>
    <scope>NUCLEOTIDE SEQUENCE [LARGE SCALE GENOMIC DNA]</scope>
    <source>
        <strain evidence="2 3">SG0102</strain>
    </source>
</reference>
<protein>
    <recommendedName>
        <fullName evidence="4">BIG2 domain-containing protein</fullName>
    </recommendedName>
</protein>
<dbReference type="InParanoid" id="A0A3G9JAH8"/>
<evidence type="ECO:0008006" key="4">
    <source>
        <dbReference type="Google" id="ProtNLM"/>
    </source>
</evidence>
<sequence>MKKTLLLMTVALFLSQAPIKAYEFTDQELREDQMTLLTEDDFDYDIEKNGEGNKQAAHDYLRYLTRLHQRDFFQYRFLLDDSSKHVTVTGISITRYLGTANTVKLSSLNISDLPIKKVEAKAFTKATKVIVPASVTYCAKGAFGKAKVIKDKNLIKLKNGAYQYYYRLANKRVTPAMIKTVVNGNKAKKNTLTLSKGKSVRLISQAQVGKKRYALSLSQIRYTNSDPQIVSLKNDVVKTKKKGTATINAKLVTNEMNKYYTLTIKVK</sequence>
<accession>A0A3G9JAH8</accession>
<dbReference type="RefSeq" id="WP_125118336.1">
    <property type="nucleotide sequence ID" value="NZ_AP019309.1"/>
</dbReference>